<keyword evidence="4" id="KW-0472">Membrane</keyword>
<proteinExistence type="inferred from homology"/>
<dbReference type="Gene3D" id="3.90.780.10">
    <property type="entry name" value="5'-Nucleotidase, C-terminal domain"/>
    <property type="match status" value="1"/>
</dbReference>
<dbReference type="Pfam" id="PF00149">
    <property type="entry name" value="Metallophos"/>
    <property type="match status" value="1"/>
</dbReference>
<feature type="signal peptide" evidence="2">
    <location>
        <begin position="1"/>
        <end position="35"/>
    </location>
</feature>
<dbReference type="EMBL" id="BAABCJ010000002">
    <property type="protein sequence ID" value="GAA3705323.1"/>
    <property type="molecule type" value="Genomic_DNA"/>
</dbReference>
<evidence type="ECO:0000313" key="8">
    <source>
        <dbReference type="Proteomes" id="UP001501536"/>
    </source>
</evidence>
<dbReference type="RefSeq" id="WP_344883349.1">
    <property type="nucleotide sequence ID" value="NZ_BAABCJ010000002.1"/>
</dbReference>
<evidence type="ECO:0008006" key="9">
    <source>
        <dbReference type="Google" id="ProtNLM"/>
    </source>
</evidence>
<dbReference type="Proteomes" id="UP001501536">
    <property type="component" value="Unassembled WGS sequence"/>
</dbReference>
<feature type="domain" description="Calcineurin-like phosphoesterase" evidence="5">
    <location>
        <begin position="75"/>
        <end position="304"/>
    </location>
</feature>
<protein>
    <recommendedName>
        <fullName evidence="9">Bifunctional metallophosphatase/5'-nucleotidase</fullName>
    </recommendedName>
</protein>
<keyword evidence="1 2" id="KW-0732">Signal</keyword>
<reference evidence="8" key="1">
    <citation type="journal article" date="2019" name="Int. J. Syst. Evol. Microbiol.">
        <title>The Global Catalogue of Microorganisms (GCM) 10K type strain sequencing project: providing services to taxonomists for standard genome sequencing and annotation.</title>
        <authorList>
            <consortium name="The Broad Institute Genomics Platform"/>
            <consortium name="The Broad Institute Genome Sequencing Center for Infectious Disease"/>
            <person name="Wu L."/>
            <person name="Ma J."/>
        </authorList>
    </citation>
    <scope>NUCLEOTIDE SEQUENCE [LARGE SCALE GENOMIC DNA]</scope>
    <source>
        <strain evidence="8">JCM 16961</strain>
    </source>
</reference>
<evidence type="ECO:0000256" key="1">
    <source>
        <dbReference type="ARBA" id="ARBA00022729"/>
    </source>
</evidence>
<dbReference type="SUPFAM" id="SSF56300">
    <property type="entry name" value="Metallo-dependent phosphatases"/>
    <property type="match status" value="1"/>
</dbReference>
<dbReference type="InterPro" id="IPR036907">
    <property type="entry name" value="5'-Nucleotdase_C_sf"/>
</dbReference>
<keyword evidence="4" id="KW-1133">Transmembrane helix</keyword>
<comment type="similarity">
    <text evidence="2">Belongs to the 5'-nucleotidase family.</text>
</comment>
<keyword evidence="4" id="KW-0812">Transmembrane</keyword>
<feature type="domain" description="5'-Nucleotidase C-terminal" evidence="6">
    <location>
        <begin position="409"/>
        <end position="562"/>
    </location>
</feature>
<gene>
    <name evidence="7" type="ORF">GCM10022377_18820</name>
</gene>
<dbReference type="SUPFAM" id="SSF55816">
    <property type="entry name" value="5'-nucleotidase (syn. UDP-sugar hydrolase), C-terminal domain"/>
    <property type="match status" value="1"/>
</dbReference>
<name>A0ABP7DHK3_9MICC</name>
<evidence type="ECO:0000256" key="3">
    <source>
        <dbReference type="SAM" id="MobiDB-lite"/>
    </source>
</evidence>
<accession>A0ABP7DHK3</accession>
<dbReference type="PRINTS" id="PR01607">
    <property type="entry name" value="APYRASEFAMLY"/>
</dbReference>
<comment type="caution">
    <text evidence="7">The sequence shown here is derived from an EMBL/GenBank/DDBJ whole genome shotgun (WGS) entry which is preliminary data.</text>
</comment>
<dbReference type="InterPro" id="IPR006179">
    <property type="entry name" value="5_nucleotidase/apyrase"/>
</dbReference>
<evidence type="ECO:0000256" key="2">
    <source>
        <dbReference type="RuleBase" id="RU362119"/>
    </source>
</evidence>
<feature type="region of interest" description="Disordered" evidence="3">
    <location>
        <begin position="599"/>
        <end position="663"/>
    </location>
</feature>
<dbReference type="Gene3D" id="3.60.21.10">
    <property type="match status" value="1"/>
</dbReference>
<feature type="chain" id="PRO_5045002805" description="Bifunctional metallophosphatase/5'-nucleotidase" evidence="2">
    <location>
        <begin position="36"/>
        <end position="719"/>
    </location>
</feature>
<evidence type="ECO:0000313" key="7">
    <source>
        <dbReference type="EMBL" id="GAA3705323.1"/>
    </source>
</evidence>
<evidence type="ECO:0000259" key="6">
    <source>
        <dbReference type="Pfam" id="PF02872"/>
    </source>
</evidence>
<dbReference type="Pfam" id="PF02872">
    <property type="entry name" value="5_nucleotid_C"/>
    <property type="match status" value="1"/>
</dbReference>
<feature type="compositionally biased region" description="Pro residues" evidence="3">
    <location>
        <begin position="609"/>
        <end position="641"/>
    </location>
</feature>
<dbReference type="PANTHER" id="PTHR11575:SF24">
    <property type="entry name" value="5'-NUCLEOTIDASE"/>
    <property type="match status" value="1"/>
</dbReference>
<sequence length="719" mass="73104">MTSSDPQRPRLARTAGMVAALSVAGAGLLAGPAHAQPAAESSTASATASSSADSSPSPEAVPLAAAAENVTVDLLGINDFHGRLEEDSFSGAVGAAKLAGAVQAFTAENPNTLLVSAGDNIGASTFTSMSQQDNPTIDALSAAGLVASAVGNHEFDRGFADLSGRVQERYAAATGTDGSAFVLGANVYHAGTTTPALPEYALREVDGVTIGFVGTVVESVESLVNPELVADLDFGSQLEAADRVAGQLSDGDDSNGEADVVVLLTHDGSETGECAALTTEGTDYARLVRDASPEIDAIFSGHTHLSYNCEVPVGDAGATRPVVMGADYGKALSRVTLEVDPATGDVVAHDSEVVTLAGGDYAADPTVAKIVEQAVAEAEVVGSEVIGRISGDILRAVDPADPASEPGDSRGHESSAVNLVADIQLWATSNETYAGEPAQIAFMNPGGVREDLYVGNDGGVVTFAEAAMVQPFANTLVTMDLTGAQIKALLEQQWQPAGSSRPKLHLGVSEGFAYAYDDSRPQGERILEMSYLGEPIGSDEVFRVVANSFLAAGGDNFTTFAEGTDRADSGQVDIDATVNYFAAHEIVDPAEIGRAIAAGTTPSETPAPSQTPAPTDGPAPSETPAPSQTPVPTDEPTPSATPAPSESAAVVPAATPSGSATLEPEVADIAADVERQSERDGGFLAHTGTLAAWAGLLGLALVAGGGLLLAARRRPAPRH</sequence>
<keyword evidence="2" id="KW-0547">Nucleotide-binding</keyword>
<feature type="transmembrane region" description="Helical" evidence="4">
    <location>
        <begin position="690"/>
        <end position="711"/>
    </location>
</feature>
<evidence type="ECO:0000259" key="5">
    <source>
        <dbReference type="Pfam" id="PF00149"/>
    </source>
</evidence>
<feature type="region of interest" description="Disordered" evidence="3">
    <location>
        <begin position="32"/>
        <end position="60"/>
    </location>
</feature>
<dbReference type="PANTHER" id="PTHR11575">
    <property type="entry name" value="5'-NUCLEOTIDASE-RELATED"/>
    <property type="match status" value="1"/>
</dbReference>
<dbReference type="InterPro" id="IPR029052">
    <property type="entry name" value="Metallo-depent_PP-like"/>
</dbReference>
<keyword evidence="8" id="KW-1185">Reference proteome</keyword>
<feature type="compositionally biased region" description="Low complexity" evidence="3">
    <location>
        <begin position="642"/>
        <end position="660"/>
    </location>
</feature>
<keyword evidence="2" id="KW-0378">Hydrolase</keyword>
<evidence type="ECO:0000256" key="4">
    <source>
        <dbReference type="SAM" id="Phobius"/>
    </source>
</evidence>
<dbReference type="InterPro" id="IPR004843">
    <property type="entry name" value="Calcineurin-like_PHP"/>
</dbReference>
<organism evidence="7 8">
    <name type="scientific">Zhihengliuella alba</name>
    <dbReference type="NCBI Taxonomy" id="547018"/>
    <lineage>
        <taxon>Bacteria</taxon>
        <taxon>Bacillati</taxon>
        <taxon>Actinomycetota</taxon>
        <taxon>Actinomycetes</taxon>
        <taxon>Micrococcales</taxon>
        <taxon>Micrococcaceae</taxon>
        <taxon>Zhihengliuella</taxon>
    </lineage>
</organism>
<dbReference type="InterPro" id="IPR008334">
    <property type="entry name" value="5'-Nucleotdase_C"/>
</dbReference>